<protein>
    <submittedName>
        <fullName evidence="2">Venom protein family 2 protein 7</fullName>
    </submittedName>
</protein>
<feature type="signal peptide" evidence="1">
    <location>
        <begin position="1"/>
        <end position="17"/>
    </location>
</feature>
<name>A0A6B9L3H9_PLARH</name>
<organism evidence="2">
    <name type="scientific">Platymeris rhadamanthus</name>
    <name type="common">Red spot assassin bug</name>
    <dbReference type="NCBI Taxonomy" id="1134088"/>
    <lineage>
        <taxon>Eukaryota</taxon>
        <taxon>Metazoa</taxon>
        <taxon>Ecdysozoa</taxon>
        <taxon>Arthropoda</taxon>
        <taxon>Hexapoda</taxon>
        <taxon>Insecta</taxon>
        <taxon>Pterygota</taxon>
        <taxon>Neoptera</taxon>
        <taxon>Paraneoptera</taxon>
        <taxon>Hemiptera</taxon>
        <taxon>Heteroptera</taxon>
        <taxon>Panheteroptera</taxon>
        <taxon>Cimicomorpha</taxon>
        <taxon>Reduviidae</taxon>
        <taxon>Platymeris</taxon>
    </lineage>
</organism>
<accession>A0A6B9L3H9</accession>
<reference evidence="2" key="1">
    <citation type="journal article" date="2019" name="Toxins">
        <title>Missiles of mass disruption: composition and glandular origin of venom used as a projectile defensive weapon by the assassin bug Platymeris rhadamanthus.</title>
        <authorList>
            <person name="Walker A.A."/>
            <person name="Robinson S.D."/>
            <person name="Undheim E.A.B."/>
            <person name="Jin J."/>
            <person name="Han X."/>
            <person name="Fry B.G."/>
            <person name="Vetter I."/>
            <person name="King G.F."/>
        </authorList>
    </citation>
    <scope>NUCLEOTIDE SEQUENCE</scope>
    <source>
        <tissue evidence="2">Venom glands</tissue>
    </source>
</reference>
<sequence length="179" mass="19968">MKLLMIIFLSMAATVLAVEKAPIPAIPVVKKPSVDVTKQVIEELRHMKTSKFLTLNLQPKCNEEESFIECCIKFKLIGVIHNVCTKVLLSPKKVDATFELHFDGRLVFSRDLTVGQVCAPLPGKFGKLTTCVDAYYVNVDNKPPSFSFDACFIIKLAGIVKFEPNCIRLDKDGILTQHV</sequence>
<evidence type="ECO:0000256" key="1">
    <source>
        <dbReference type="SAM" id="SignalP"/>
    </source>
</evidence>
<keyword evidence="1" id="KW-0732">Signal</keyword>
<dbReference type="AlphaFoldDB" id="A0A6B9L3H9"/>
<feature type="chain" id="PRO_5025554830" evidence="1">
    <location>
        <begin position="18"/>
        <end position="179"/>
    </location>
</feature>
<evidence type="ECO:0000313" key="2">
    <source>
        <dbReference type="EMBL" id="QHB21482.1"/>
    </source>
</evidence>
<proteinExistence type="evidence at transcript level"/>
<dbReference type="EMBL" id="MN208293">
    <property type="protein sequence ID" value="QHB21482.1"/>
    <property type="molecule type" value="mRNA"/>
</dbReference>